<dbReference type="Proteomes" id="UP000000607">
    <property type="component" value="Chromosome"/>
</dbReference>
<comment type="similarity">
    <text evidence="1 2">Belongs to the RNase T2 family.</text>
</comment>
<dbReference type="Gene3D" id="3.90.730.10">
    <property type="entry name" value="Ribonuclease T2-like"/>
    <property type="match status" value="1"/>
</dbReference>
<accession>Q65W07</accession>
<dbReference type="InterPro" id="IPR018188">
    <property type="entry name" value="RNase_T2_His_AS_1"/>
</dbReference>
<dbReference type="PROSITE" id="PS51257">
    <property type="entry name" value="PROKAR_LIPOPROTEIN"/>
    <property type="match status" value="1"/>
</dbReference>
<dbReference type="EMBL" id="AE016827">
    <property type="protein sequence ID" value="AAU36853.1"/>
    <property type="molecule type" value="Genomic_DNA"/>
</dbReference>
<dbReference type="GO" id="GO:0003723">
    <property type="term" value="F:RNA binding"/>
    <property type="evidence" value="ECO:0007669"/>
    <property type="project" value="InterPro"/>
</dbReference>
<dbReference type="Pfam" id="PF00445">
    <property type="entry name" value="Ribonuclease_T2"/>
    <property type="match status" value="1"/>
</dbReference>
<dbReference type="GO" id="GO:0033897">
    <property type="term" value="F:ribonuclease T2 activity"/>
    <property type="evidence" value="ECO:0007669"/>
    <property type="project" value="InterPro"/>
</dbReference>
<dbReference type="PANTHER" id="PTHR11240">
    <property type="entry name" value="RIBONUCLEASE T2"/>
    <property type="match status" value="1"/>
</dbReference>
<dbReference type="KEGG" id="msu:MS0246"/>
<keyword evidence="4" id="KW-1185">Reference proteome</keyword>
<dbReference type="STRING" id="221988.MS0246"/>
<dbReference type="AlphaFoldDB" id="Q65W07"/>
<sequence length="242" mass="27923">MSMQPKFLLLKSLFYIIPLALTVSGCFDKTAEKLQETPQKSTALSTQESFPPIKNNYDFAMKDDKIGQNLKANVDYYMLALSWSPSFCWTQYEKYGNHLPDSAEYQCGIKKKYGWVIHGLWPQSATARTVAGHPRLCKGDLPQVEENVVRQYMAESPSPNLLQAEWEKHGACAFDRAEQYFAKQQALYRTLTLPTVEMKGKELFSWLRKNNPQLRHAYLGASRDELYICYDLNWQVINCPKQ</sequence>
<evidence type="ECO:0000313" key="3">
    <source>
        <dbReference type="EMBL" id="AAU36853.1"/>
    </source>
</evidence>
<reference evidence="3 4" key="1">
    <citation type="journal article" date="2004" name="Nat. Biotechnol.">
        <title>The genome sequence of the capnophilic rumen bacterium Mannheimia succiniciproducens.</title>
        <authorList>
            <person name="Hong S.H."/>
            <person name="Kim J.S."/>
            <person name="Lee S.Y."/>
            <person name="In Y.H."/>
            <person name="Choi S.S."/>
            <person name="Rih J.-K."/>
            <person name="Kim C.H."/>
            <person name="Jeong H."/>
            <person name="Hur C.G."/>
            <person name="Kim J.J."/>
        </authorList>
    </citation>
    <scope>NUCLEOTIDE SEQUENCE [LARGE SCALE GENOMIC DNA]</scope>
    <source>
        <strain evidence="4">KCTC 0769BP / MBEL55E</strain>
    </source>
</reference>
<protein>
    <submittedName>
        <fullName evidence="3">Uncharacterized protein</fullName>
    </submittedName>
</protein>
<dbReference type="GO" id="GO:0006401">
    <property type="term" value="P:RNA catabolic process"/>
    <property type="evidence" value="ECO:0007669"/>
    <property type="project" value="UniProtKB-ARBA"/>
</dbReference>
<dbReference type="SUPFAM" id="SSF55895">
    <property type="entry name" value="Ribonuclease Rh-like"/>
    <property type="match status" value="1"/>
</dbReference>
<proteinExistence type="inferred from homology"/>
<organism evidence="3 4">
    <name type="scientific">Mannheimia succiniciproducens (strain KCTC 0769BP / MBEL55E)</name>
    <dbReference type="NCBI Taxonomy" id="221988"/>
    <lineage>
        <taxon>Bacteria</taxon>
        <taxon>Pseudomonadati</taxon>
        <taxon>Pseudomonadota</taxon>
        <taxon>Gammaproteobacteria</taxon>
        <taxon>Pasteurellales</taxon>
        <taxon>Pasteurellaceae</taxon>
        <taxon>Basfia</taxon>
    </lineage>
</organism>
<evidence type="ECO:0000313" key="4">
    <source>
        <dbReference type="Proteomes" id="UP000000607"/>
    </source>
</evidence>
<dbReference type="PANTHER" id="PTHR11240:SF22">
    <property type="entry name" value="RIBONUCLEASE T2"/>
    <property type="match status" value="1"/>
</dbReference>
<evidence type="ECO:0000256" key="1">
    <source>
        <dbReference type="ARBA" id="ARBA00007469"/>
    </source>
</evidence>
<dbReference type="InterPro" id="IPR001568">
    <property type="entry name" value="RNase_T2-like"/>
</dbReference>
<dbReference type="eggNOG" id="COG3719">
    <property type="taxonomic scope" value="Bacteria"/>
</dbReference>
<dbReference type="PROSITE" id="PS00530">
    <property type="entry name" value="RNASE_T2_1"/>
    <property type="match status" value="1"/>
</dbReference>
<dbReference type="RefSeq" id="WP_011199428.1">
    <property type="nucleotide sequence ID" value="NC_006300.1"/>
</dbReference>
<gene>
    <name evidence="3" type="ordered locus">MS0246</name>
</gene>
<evidence type="ECO:0000256" key="2">
    <source>
        <dbReference type="RuleBase" id="RU004328"/>
    </source>
</evidence>
<name>Q65W07_MANSM</name>
<dbReference type="InterPro" id="IPR036430">
    <property type="entry name" value="RNase_T2-like_sf"/>
</dbReference>
<dbReference type="HOGENOM" id="CLU_069375_0_0_6"/>